<gene>
    <name evidence="1" type="ORF">CU086_00450</name>
</gene>
<evidence type="ECO:0000313" key="1">
    <source>
        <dbReference type="EMBL" id="QSF25301.1"/>
    </source>
</evidence>
<proteinExistence type="predicted"/>
<dbReference type="PANTHER" id="PTHR11933">
    <property type="entry name" value="TRNA 5-METHYLAMINOMETHYL-2-THIOURIDYLATE -METHYLTRANSFERASE"/>
    <property type="match status" value="1"/>
</dbReference>
<sequence length="132" mass="15858">MLHLLIFIIFSKLKFSINKIMKICTLISGGIDSLFLTIILKLLNYKILGIHILNWNYYNKNNIFKIINIFSKLLNFKIIIVDFKLIYKKLIFLKFIKNYLKNYLINIDLLCNKIIKFKLILKFLKKKIKLKN</sequence>
<evidence type="ECO:0000313" key="2">
    <source>
        <dbReference type="Proteomes" id="UP000663075"/>
    </source>
</evidence>
<dbReference type="Proteomes" id="UP000663075">
    <property type="component" value="Chromosome"/>
</dbReference>
<dbReference type="SUPFAM" id="SSF52402">
    <property type="entry name" value="Adenine nucleotide alpha hydrolases-like"/>
    <property type="match status" value="1"/>
</dbReference>
<dbReference type="Pfam" id="PF03054">
    <property type="entry name" value="tRNA_Me_trans"/>
    <property type="match status" value="1"/>
</dbReference>
<keyword evidence="2" id="KW-1185">Reference proteome</keyword>
<dbReference type="Gene3D" id="3.40.50.620">
    <property type="entry name" value="HUPs"/>
    <property type="match status" value="1"/>
</dbReference>
<protein>
    <submittedName>
        <fullName evidence="1">Uncharacterized protein</fullName>
    </submittedName>
</protein>
<dbReference type="PANTHER" id="PTHR11933:SF5">
    <property type="entry name" value="MITOCHONDRIAL TRNA-SPECIFIC 2-THIOURIDYLASE 1"/>
    <property type="match status" value="1"/>
</dbReference>
<dbReference type="AlphaFoldDB" id="A0A974WL37"/>
<dbReference type="GO" id="GO:0002143">
    <property type="term" value="P:tRNA wobble position uridine thiolation"/>
    <property type="evidence" value="ECO:0007669"/>
    <property type="project" value="TreeGrafter"/>
</dbReference>
<name>A0A974WL37_9PROT</name>
<reference evidence="1" key="1">
    <citation type="submission" date="2017-11" db="EMBL/GenBank/DDBJ databases">
        <authorList>
            <person name="Jian Z."/>
        </authorList>
    </citation>
    <scope>NUCLEOTIDE SEQUENCE</scope>
    <source>
        <strain evidence="1">YC</strain>
    </source>
</reference>
<organism evidence="1 2">
    <name type="scientific">Candidatus Nasuia deltocephalincola</name>
    <dbReference type="NCBI Taxonomy" id="1160784"/>
    <lineage>
        <taxon>Bacteria</taxon>
        <taxon>Pseudomonadati</taxon>
        <taxon>Pseudomonadota</taxon>
        <taxon>Betaproteobacteria</taxon>
        <taxon>Candidatus Nasuia</taxon>
    </lineage>
</organism>
<dbReference type="EMBL" id="CP024850">
    <property type="protein sequence ID" value="QSF25301.1"/>
    <property type="molecule type" value="Genomic_DNA"/>
</dbReference>
<accession>A0A974WL37</accession>
<dbReference type="InterPro" id="IPR014729">
    <property type="entry name" value="Rossmann-like_a/b/a_fold"/>
</dbReference>